<name>A0ABU0PGT0_9MICC</name>
<reference evidence="3 4" key="1">
    <citation type="submission" date="2023-07" db="EMBL/GenBank/DDBJ databases">
        <title>Comparative genomics of wheat-associated soil bacteria to identify genetic determinants of phenazine resistance.</title>
        <authorList>
            <person name="Mouncey N."/>
        </authorList>
    </citation>
    <scope>NUCLEOTIDE SEQUENCE [LARGE SCALE GENOMIC DNA]</scope>
    <source>
        <strain evidence="3 4">W1I3</strain>
    </source>
</reference>
<feature type="compositionally biased region" description="Basic and acidic residues" evidence="1">
    <location>
        <begin position="245"/>
        <end position="263"/>
    </location>
</feature>
<accession>A0ABU0PGT0</accession>
<feature type="region of interest" description="Disordered" evidence="1">
    <location>
        <begin position="212"/>
        <end position="277"/>
    </location>
</feature>
<evidence type="ECO:0000256" key="1">
    <source>
        <dbReference type="SAM" id="MobiDB-lite"/>
    </source>
</evidence>
<keyword evidence="2" id="KW-1133">Transmembrane helix</keyword>
<dbReference type="RefSeq" id="WP_306633982.1">
    <property type="nucleotide sequence ID" value="NZ_JAUSXB010000001.1"/>
</dbReference>
<evidence type="ECO:0000313" key="3">
    <source>
        <dbReference type="EMBL" id="MDQ0673151.1"/>
    </source>
</evidence>
<sequence length="277" mass="28835">MTDVKRLGATFDHGGSGASSPHDSRPDAGRRADHNNHTRRRRLLVWSAPPALLVLCLAAKLLSLDPLAGHAARAFDAKDAAAVGVAAEALQAGNIVEPHKAPFAAGDAQALAGNFAAARLRFEEALELVPDVPSGPPDACIIRLNLVLAIERLGDDKLRLEDAVSAAALFTEALEVAGAAPDGCFSGSPAAEAGGKLSEAEGRLNGKLRAATGSAGEQADAAEESVPAEPEADSPDLYQLEQLEESARESQRERNSGRERADYLEDTGAGSGPDRPW</sequence>
<dbReference type="Proteomes" id="UP001236806">
    <property type="component" value="Unassembled WGS sequence"/>
</dbReference>
<proteinExistence type="predicted"/>
<feature type="transmembrane region" description="Helical" evidence="2">
    <location>
        <begin position="43"/>
        <end position="62"/>
    </location>
</feature>
<organism evidence="3 4">
    <name type="scientific">Pseudarthrobacter siccitolerans</name>
    <dbReference type="NCBI Taxonomy" id="861266"/>
    <lineage>
        <taxon>Bacteria</taxon>
        <taxon>Bacillati</taxon>
        <taxon>Actinomycetota</taxon>
        <taxon>Actinomycetes</taxon>
        <taxon>Micrococcales</taxon>
        <taxon>Micrococcaceae</taxon>
        <taxon>Pseudarthrobacter</taxon>
    </lineage>
</organism>
<gene>
    <name evidence="3" type="ORF">QFZ36_000712</name>
</gene>
<evidence type="ECO:0000256" key="2">
    <source>
        <dbReference type="SAM" id="Phobius"/>
    </source>
</evidence>
<keyword evidence="4" id="KW-1185">Reference proteome</keyword>
<keyword evidence="2" id="KW-0472">Membrane</keyword>
<evidence type="ECO:0008006" key="5">
    <source>
        <dbReference type="Google" id="ProtNLM"/>
    </source>
</evidence>
<protein>
    <recommendedName>
        <fullName evidence="5">Tetratricopeptide repeat protein</fullName>
    </recommendedName>
</protein>
<evidence type="ECO:0000313" key="4">
    <source>
        <dbReference type="Proteomes" id="UP001236806"/>
    </source>
</evidence>
<keyword evidence="2" id="KW-0812">Transmembrane</keyword>
<comment type="caution">
    <text evidence="3">The sequence shown here is derived from an EMBL/GenBank/DDBJ whole genome shotgun (WGS) entry which is preliminary data.</text>
</comment>
<feature type="region of interest" description="Disordered" evidence="1">
    <location>
        <begin position="1"/>
        <end position="36"/>
    </location>
</feature>
<feature type="compositionally biased region" description="Basic and acidic residues" evidence="1">
    <location>
        <begin position="22"/>
        <end position="36"/>
    </location>
</feature>
<dbReference type="EMBL" id="JAUSXB010000001">
    <property type="protein sequence ID" value="MDQ0673151.1"/>
    <property type="molecule type" value="Genomic_DNA"/>
</dbReference>